<dbReference type="Proteomes" id="UP000006230">
    <property type="component" value="Unassembled WGS sequence"/>
</dbReference>
<dbReference type="GO" id="GO:0006744">
    <property type="term" value="P:ubiquinone biosynthetic process"/>
    <property type="evidence" value="ECO:0007669"/>
    <property type="project" value="TreeGrafter"/>
</dbReference>
<feature type="domain" description="ABC1 atypical kinase-like" evidence="5">
    <location>
        <begin position="100"/>
        <end position="339"/>
    </location>
</feature>
<protein>
    <submittedName>
        <fullName evidence="6">Putative ubiquinol-cytochrome-c reductase assembly protein</fullName>
    </submittedName>
</protein>
<dbReference type="PANTHER" id="PTHR43851:SF3">
    <property type="entry name" value="COENZYME Q8"/>
    <property type="match status" value="1"/>
</dbReference>
<gene>
    <name evidence="6" type="ORF">R2601_05438</name>
</gene>
<evidence type="ECO:0000313" key="6">
    <source>
        <dbReference type="EMBL" id="EAU45038.1"/>
    </source>
</evidence>
<dbReference type="CDD" id="cd13970">
    <property type="entry name" value="ABC1_ADCK3"/>
    <property type="match status" value="1"/>
</dbReference>
<sequence>MSGDKTPSRPVPIPSGRVGRALRLGGMAAGIAGNMALGALGEAGRGSRPEMRRLLMTPGNLSRVASELARMRGAAMKMGQLISMDSGEVLPPELAEILARLRDQADFMPPKQLRDVLDGQWGPGWRRAFRTFDVRPVAAASIGQVHRGELQDGREVAIKVQYPGVARSIDSDVTNVGALLNLSGLLPKGFELAPYLDEARRQLHEETDYAREGAQMRRFSELLADAPGFVLPEWHEDWSTPRVLCMSWLDGQPIEAVAETSQAERDRVAAALIDLSLREIFQFGLTQSDPNFANYRYQPETRRIVLLDFGAARSLDAEVVSQGRALLKAGLEDDPDAILSALVELGIVAAGDRFGPDITGMVRRLFDALRGPEPYDFADRGLRDRLRADGIALAEAGYCPPEPPMDVLYLQRKLGGMSLLATRLGAVLPLRDRLADCVASEER</sequence>
<evidence type="ECO:0000256" key="2">
    <source>
        <dbReference type="ARBA" id="ARBA00022679"/>
    </source>
</evidence>
<dbReference type="STRING" id="314265.R2601_05438"/>
<reference evidence="6 7" key="1">
    <citation type="journal article" date="2010" name="J. Bacteriol.">
        <title>Genome sequences of Pelagibaca bermudensis HTCC2601T and Maritimibacter alkaliphilus HTCC2654T, the type strains of two marine Roseobacter genera.</title>
        <authorList>
            <person name="Thrash J.C."/>
            <person name="Cho J.C."/>
            <person name="Ferriera S."/>
            <person name="Johnson J."/>
            <person name="Vergin K.L."/>
            <person name="Giovannoni S.J."/>
        </authorList>
    </citation>
    <scope>NUCLEOTIDE SEQUENCE [LARGE SCALE GENOMIC DNA]</scope>
    <source>
        <strain evidence="7">DSM 26914 / JCM 13377 / KCTC 12554 / HTCC2601</strain>
    </source>
</reference>
<dbReference type="InterPro" id="IPR004147">
    <property type="entry name" value="ABC1_dom"/>
</dbReference>
<keyword evidence="4" id="KW-0067">ATP-binding</keyword>
<dbReference type="Pfam" id="PF03109">
    <property type="entry name" value="ABC1"/>
    <property type="match status" value="1"/>
</dbReference>
<dbReference type="EMBL" id="AATQ01000033">
    <property type="protein sequence ID" value="EAU45038.1"/>
    <property type="molecule type" value="Genomic_DNA"/>
</dbReference>
<proteinExistence type="inferred from homology"/>
<keyword evidence="2" id="KW-0808">Transferase</keyword>
<dbReference type="eggNOG" id="COG0661">
    <property type="taxonomic scope" value="Bacteria"/>
</dbReference>
<dbReference type="AlphaFoldDB" id="Q0FLD6"/>
<dbReference type="RefSeq" id="WP_007802849.1">
    <property type="nucleotide sequence ID" value="NZ_DS022277.1"/>
</dbReference>
<comment type="caution">
    <text evidence="6">The sequence shown here is derived from an EMBL/GenBank/DDBJ whole genome shotgun (WGS) entry which is preliminary data.</text>
</comment>
<organism evidence="6 7">
    <name type="scientific">Salipiger bermudensis (strain DSM 26914 / JCM 13377 / KCTC 12554 / HTCC2601)</name>
    <name type="common">Pelagibaca bermudensis</name>
    <dbReference type="NCBI Taxonomy" id="314265"/>
    <lineage>
        <taxon>Bacteria</taxon>
        <taxon>Pseudomonadati</taxon>
        <taxon>Pseudomonadota</taxon>
        <taxon>Alphaproteobacteria</taxon>
        <taxon>Rhodobacterales</taxon>
        <taxon>Roseobacteraceae</taxon>
        <taxon>Salipiger</taxon>
    </lineage>
</organism>
<keyword evidence="7" id="KW-1185">Reference proteome</keyword>
<dbReference type="PANTHER" id="PTHR43851">
    <property type="match status" value="1"/>
</dbReference>
<accession>Q0FLD6</accession>
<evidence type="ECO:0000256" key="1">
    <source>
        <dbReference type="ARBA" id="ARBA00009670"/>
    </source>
</evidence>
<dbReference type="OrthoDB" id="9795390at2"/>
<dbReference type="InterPro" id="IPR051409">
    <property type="entry name" value="Atypical_kinase_ADCK"/>
</dbReference>
<dbReference type="InterPro" id="IPR034646">
    <property type="entry name" value="ADCK3_dom"/>
</dbReference>
<comment type="similarity">
    <text evidence="1">Belongs to the protein kinase superfamily. ADCK protein kinase family.</text>
</comment>
<name>Q0FLD6_SALBH</name>
<evidence type="ECO:0000256" key="4">
    <source>
        <dbReference type="ARBA" id="ARBA00022840"/>
    </source>
</evidence>
<evidence type="ECO:0000313" key="7">
    <source>
        <dbReference type="Proteomes" id="UP000006230"/>
    </source>
</evidence>
<dbReference type="HOGENOM" id="CLU_006533_9_3_5"/>
<dbReference type="GO" id="GO:0005524">
    <property type="term" value="F:ATP binding"/>
    <property type="evidence" value="ECO:0007669"/>
    <property type="project" value="UniProtKB-KW"/>
</dbReference>
<dbReference type="InterPro" id="IPR011009">
    <property type="entry name" value="Kinase-like_dom_sf"/>
</dbReference>
<dbReference type="SUPFAM" id="SSF56112">
    <property type="entry name" value="Protein kinase-like (PK-like)"/>
    <property type="match status" value="1"/>
</dbReference>
<dbReference type="GO" id="GO:0016740">
    <property type="term" value="F:transferase activity"/>
    <property type="evidence" value="ECO:0007669"/>
    <property type="project" value="UniProtKB-KW"/>
</dbReference>
<keyword evidence="3" id="KW-0547">Nucleotide-binding</keyword>
<evidence type="ECO:0000259" key="5">
    <source>
        <dbReference type="Pfam" id="PF03109"/>
    </source>
</evidence>
<evidence type="ECO:0000256" key="3">
    <source>
        <dbReference type="ARBA" id="ARBA00022741"/>
    </source>
</evidence>